<dbReference type="AlphaFoldDB" id="A0A1X0VDR4"/>
<dbReference type="GO" id="GO:0071555">
    <property type="term" value="P:cell wall organization"/>
    <property type="evidence" value="ECO:0007669"/>
    <property type="project" value="UniProtKB-KW"/>
</dbReference>
<reference evidence="8 9" key="1">
    <citation type="journal article" date="2017" name="Front. Microbiol.">
        <title>Genomic Characterization of Dairy Associated Leuconostoc Species and Diversity of Leuconostocs in Undefined Mixed Mesophilic Starter Cultures.</title>
        <authorList>
            <person name="Frantzen C.A."/>
            <person name="Kot W."/>
            <person name="Pedersen T.B."/>
            <person name="Ardo Y.M."/>
            <person name="Broadbent J.R."/>
            <person name="Neve H."/>
            <person name="Hansen L.H."/>
            <person name="Dal Bello F."/>
            <person name="Ostlie H.M."/>
            <person name="Kleppen H.P."/>
            <person name="Vogensen F.K."/>
            <person name="Holo H."/>
        </authorList>
    </citation>
    <scope>NUCLEOTIDE SEQUENCE [LARGE SCALE GENOMIC DNA]</scope>
    <source>
        <strain evidence="8 9">LMGCF08</strain>
    </source>
</reference>
<dbReference type="Proteomes" id="UP000192288">
    <property type="component" value="Unassembled WGS sequence"/>
</dbReference>
<keyword evidence="6" id="KW-0961">Cell wall biogenesis/degradation</keyword>
<evidence type="ECO:0000256" key="7">
    <source>
        <dbReference type="RuleBase" id="RU004016"/>
    </source>
</evidence>
<dbReference type="eggNOG" id="COG1686">
    <property type="taxonomic scope" value="Bacteria"/>
</dbReference>
<dbReference type="EMBL" id="MPLS01000015">
    <property type="protein sequence ID" value="ORI97749.1"/>
    <property type="molecule type" value="Genomic_DNA"/>
</dbReference>
<comment type="caution">
    <text evidence="8">The sequence shown here is derived from an EMBL/GenBank/DDBJ whole genome shotgun (WGS) entry which is preliminary data.</text>
</comment>
<dbReference type="STRING" id="33968.BMS77_01145"/>
<sequence length="309" mass="33723">MKKIGLTIAVMVGVMSVLWFASSFNQAHHDGAKRIAKTKKIKQLTVKKLTTTASAAVVMNRETGKILGTKNGTQPLAIASISKLMTGYLTLEKLAMTDMIEPSANTVKIGEESELAAVPLNAATTYRTDDLLNAALQLSANDAAIALGDEISGSQLRFTKLMAATAKQWNIKTAKWYNAAGIRNDEMEDDKVNAPNSAENMMSAIDVAKMSEQILKHQPKIIAILSQTTNTFNGTTQASNFSLMNNYFSQTKYQVTGGKLGVSVKSGVSFVGFFTYKKHHYVTVVLHADQYKNLSAVFRETKRILDETV</sequence>
<dbReference type="GO" id="GO:0009002">
    <property type="term" value="F:serine-type D-Ala-D-Ala carboxypeptidase activity"/>
    <property type="evidence" value="ECO:0007669"/>
    <property type="project" value="InterPro"/>
</dbReference>
<name>A0A1X0VDR4_LEUPS</name>
<organism evidence="8 9">
    <name type="scientific">Leuconostoc pseudomesenteroides</name>
    <dbReference type="NCBI Taxonomy" id="33968"/>
    <lineage>
        <taxon>Bacteria</taxon>
        <taxon>Bacillati</taxon>
        <taxon>Bacillota</taxon>
        <taxon>Bacilli</taxon>
        <taxon>Lactobacillales</taxon>
        <taxon>Lactobacillaceae</taxon>
        <taxon>Leuconostoc</taxon>
    </lineage>
</organism>
<evidence type="ECO:0000256" key="2">
    <source>
        <dbReference type="ARBA" id="ARBA00022729"/>
    </source>
</evidence>
<proteinExistence type="inferred from homology"/>
<dbReference type="GO" id="GO:0008360">
    <property type="term" value="P:regulation of cell shape"/>
    <property type="evidence" value="ECO:0007669"/>
    <property type="project" value="UniProtKB-KW"/>
</dbReference>
<evidence type="ECO:0000256" key="5">
    <source>
        <dbReference type="ARBA" id="ARBA00022984"/>
    </source>
</evidence>
<gene>
    <name evidence="8" type="ORF">BMR96_05380</name>
</gene>
<protein>
    <submittedName>
        <fullName evidence="8">Peptidase M15</fullName>
    </submittedName>
</protein>
<dbReference type="Pfam" id="PF00768">
    <property type="entry name" value="Peptidase_S11"/>
    <property type="match status" value="1"/>
</dbReference>
<keyword evidence="3" id="KW-0378">Hydrolase</keyword>
<comment type="similarity">
    <text evidence="1 7">Belongs to the peptidase S11 family.</text>
</comment>
<evidence type="ECO:0000256" key="3">
    <source>
        <dbReference type="ARBA" id="ARBA00022801"/>
    </source>
</evidence>
<keyword evidence="5" id="KW-0573">Peptidoglycan synthesis</keyword>
<dbReference type="GO" id="GO:0009252">
    <property type="term" value="P:peptidoglycan biosynthetic process"/>
    <property type="evidence" value="ECO:0007669"/>
    <property type="project" value="UniProtKB-KW"/>
</dbReference>
<dbReference type="SUPFAM" id="SSF56601">
    <property type="entry name" value="beta-lactamase/transpeptidase-like"/>
    <property type="match status" value="1"/>
</dbReference>
<keyword evidence="2" id="KW-0732">Signal</keyword>
<keyword evidence="4" id="KW-0133">Cell shape</keyword>
<evidence type="ECO:0000313" key="8">
    <source>
        <dbReference type="EMBL" id="ORI97749.1"/>
    </source>
</evidence>
<evidence type="ECO:0000256" key="1">
    <source>
        <dbReference type="ARBA" id="ARBA00007164"/>
    </source>
</evidence>
<dbReference type="RefSeq" id="WP_080518918.1">
    <property type="nucleotide sequence ID" value="NZ_MPLS01000015.1"/>
</dbReference>
<dbReference type="Gene3D" id="3.40.710.10">
    <property type="entry name" value="DD-peptidase/beta-lactamase superfamily"/>
    <property type="match status" value="1"/>
</dbReference>
<evidence type="ECO:0000313" key="9">
    <source>
        <dbReference type="Proteomes" id="UP000192288"/>
    </source>
</evidence>
<dbReference type="GO" id="GO:0006508">
    <property type="term" value="P:proteolysis"/>
    <property type="evidence" value="ECO:0007669"/>
    <property type="project" value="InterPro"/>
</dbReference>
<dbReference type="GeneID" id="97229456"/>
<dbReference type="InterPro" id="IPR018044">
    <property type="entry name" value="Peptidase_S11"/>
</dbReference>
<dbReference type="InterPro" id="IPR012338">
    <property type="entry name" value="Beta-lactam/transpept-like"/>
</dbReference>
<accession>A0A1X0VDR4</accession>
<dbReference type="PRINTS" id="PR00725">
    <property type="entry name" value="DADACBPTASE1"/>
</dbReference>
<dbReference type="InterPro" id="IPR001967">
    <property type="entry name" value="Peptidase_S11_N"/>
</dbReference>
<evidence type="ECO:0000256" key="6">
    <source>
        <dbReference type="ARBA" id="ARBA00023316"/>
    </source>
</evidence>
<evidence type="ECO:0000256" key="4">
    <source>
        <dbReference type="ARBA" id="ARBA00022960"/>
    </source>
</evidence>